<dbReference type="EMBL" id="JAOVQM010000005">
    <property type="protein sequence ID" value="MCV2232505.1"/>
    <property type="molecule type" value="Genomic_DNA"/>
</dbReference>
<proteinExistence type="predicted"/>
<dbReference type="Pfam" id="PF00144">
    <property type="entry name" value="Beta-lactamase"/>
    <property type="match status" value="1"/>
</dbReference>
<accession>A0ABT2Y6Z6</accession>
<comment type="caution">
    <text evidence="3">The sequence shown here is derived from an EMBL/GenBank/DDBJ whole genome shotgun (WGS) entry which is preliminary data.</text>
</comment>
<gene>
    <name evidence="3" type="ORF">N7548_06665</name>
</gene>
<name>A0ABT2Y6Z6_9MOLU</name>
<evidence type="ECO:0000256" key="1">
    <source>
        <dbReference type="ARBA" id="ARBA00022801"/>
    </source>
</evidence>
<sequence>MIETIKNILETGVNKQHFPGGQFCVIRNGQIQCDYVGYKALYPNKVLNQGHEIYDVASLTKVISTNTLIFKLIETGRLSLNTPVQSILENVAYGDITIYDLLTHTSGLPADIRRANTLRNPDEVLEKVFHSEKIYAKGSHVVYSDVGFILLGKIIETIHQKPLDVVARLEIFEPLHMMDSSYRPYPIRCAPTELREDTVFQGYLQGQVHDEKSFAMQGLAGHAGLFSTASDIAKFILAMFNQTHVLSPKTIEQLNQIQVEATDLSDNPKARALGFEKPSKSHVLYPFKDELIIHTGFTGCNLMINLKRQEGFVLLTNAVHPKRENNHIFGYRDEIYRLFIKQWEEHK</sequence>
<dbReference type="RefSeq" id="WP_263608693.1">
    <property type="nucleotide sequence ID" value="NZ_JAOVQM010000005.1"/>
</dbReference>
<evidence type="ECO:0000259" key="2">
    <source>
        <dbReference type="Pfam" id="PF00144"/>
    </source>
</evidence>
<dbReference type="InterPro" id="IPR012338">
    <property type="entry name" value="Beta-lactam/transpept-like"/>
</dbReference>
<keyword evidence="4" id="KW-1185">Reference proteome</keyword>
<reference evidence="3" key="1">
    <citation type="submission" date="2022-09" db="EMBL/GenBank/DDBJ databases">
        <title>Novel Mycoplasma species identified in domestic and wild animals.</title>
        <authorList>
            <person name="Volokhov D.V."/>
            <person name="Furtak V.A."/>
            <person name="Zagorodnyaya T.A."/>
        </authorList>
    </citation>
    <scope>NUCLEOTIDE SEQUENCE</scope>
    <source>
        <strain evidence="3">Oakley</strain>
    </source>
</reference>
<evidence type="ECO:0000313" key="4">
    <source>
        <dbReference type="Proteomes" id="UP001177160"/>
    </source>
</evidence>
<dbReference type="Proteomes" id="UP001177160">
    <property type="component" value="Unassembled WGS sequence"/>
</dbReference>
<protein>
    <submittedName>
        <fullName evidence="3">Beta-lactamase family protein</fullName>
    </submittedName>
</protein>
<organism evidence="3 4">
    <name type="scientific">Paracholeplasma manati</name>
    <dbReference type="NCBI Taxonomy" id="591373"/>
    <lineage>
        <taxon>Bacteria</taxon>
        <taxon>Bacillati</taxon>
        <taxon>Mycoplasmatota</taxon>
        <taxon>Mollicutes</taxon>
        <taxon>Acholeplasmatales</taxon>
        <taxon>Acholeplasmataceae</taxon>
        <taxon>Paracholeplasma</taxon>
    </lineage>
</organism>
<dbReference type="PANTHER" id="PTHR43283">
    <property type="entry name" value="BETA-LACTAMASE-RELATED"/>
    <property type="match status" value="1"/>
</dbReference>
<dbReference type="InterPro" id="IPR001466">
    <property type="entry name" value="Beta-lactam-related"/>
</dbReference>
<dbReference type="InterPro" id="IPR050789">
    <property type="entry name" value="Diverse_Enzym_Activities"/>
</dbReference>
<keyword evidence="1" id="KW-0378">Hydrolase</keyword>
<dbReference type="SUPFAM" id="SSF56601">
    <property type="entry name" value="beta-lactamase/transpeptidase-like"/>
    <property type="match status" value="1"/>
</dbReference>
<dbReference type="PANTHER" id="PTHR43283:SF11">
    <property type="entry name" value="BETA-LACTAMASE-RELATED DOMAIN-CONTAINING PROTEIN"/>
    <property type="match status" value="1"/>
</dbReference>
<dbReference type="Gene3D" id="3.40.710.10">
    <property type="entry name" value="DD-peptidase/beta-lactamase superfamily"/>
    <property type="match status" value="1"/>
</dbReference>
<feature type="domain" description="Beta-lactamase-related" evidence="2">
    <location>
        <begin position="6"/>
        <end position="326"/>
    </location>
</feature>
<evidence type="ECO:0000313" key="3">
    <source>
        <dbReference type="EMBL" id="MCV2232505.1"/>
    </source>
</evidence>